<dbReference type="GO" id="GO:0042597">
    <property type="term" value="C:periplasmic space"/>
    <property type="evidence" value="ECO:0007669"/>
    <property type="project" value="InterPro"/>
</dbReference>
<geneLocation type="plasmid" evidence="1 2">
    <name>unnamed7</name>
</geneLocation>
<dbReference type="EMBL" id="CP054622">
    <property type="protein sequence ID" value="QKS54845.1"/>
    <property type="molecule type" value="Genomic_DNA"/>
</dbReference>
<dbReference type="AlphaFoldDB" id="A0A6N1ASP3"/>
<keyword evidence="1" id="KW-0614">Plasmid</keyword>
<organism evidence="1 2">
    <name type="scientific">Azospirillum oryzae</name>
    <dbReference type="NCBI Taxonomy" id="286727"/>
    <lineage>
        <taxon>Bacteria</taxon>
        <taxon>Pseudomonadati</taxon>
        <taxon>Pseudomonadota</taxon>
        <taxon>Alphaproteobacteria</taxon>
        <taxon>Rhodospirillales</taxon>
        <taxon>Azospirillaceae</taxon>
        <taxon>Azospirillum</taxon>
    </lineage>
</organism>
<evidence type="ECO:0000313" key="1">
    <source>
        <dbReference type="EMBL" id="QKS54845.1"/>
    </source>
</evidence>
<dbReference type="Proteomes" id="UP000509702">
    <property type="component" value="Plasmid unnamed7"/>
</dbReference>
<gene>
    <name evidence="1" type="ORF">HUE56_30420</name>
</gene>
<dbReference type="InterPro" id="IPR012899">
    <property type="entry name" value="LTXXQ"/>
</dbReference>
<name>A0A6N1ASP3_9PROT</name>
<proteinExistence type="predicted"/>
<reference evidence="1 2" key="1">
    <citation type="submission" date="2020-06" db="EMBL/GenBank/DDBJ databases">
        <title>Complete genome of Azosprillum oryzae KACC14407.</title>
        <authorList>
            <person name="Kim M."/>
            <person name="Park Y.-J."/>
            <person name="Shin J.-H."/>
        </authorList>
    </citation>
    <scope>NUCLEOTIDE SEQUENCE [LARGE SCALE GENOMIC DNA]</scope>
    <source>
        <strain evidence="1 2">KACC 14407</strain>
        <plasmid evidence="1 2">unnamed7</plasmid>
    </source>
</reference>
<evidence type="ECO:0000313" key="2">
    <source>
        <dbReference type="Proteomes" id="UP000509702"/>
    </source>
</evidence>
<dbReference type="KEGG" id="aoz:HUE56_30420"/>
<keyword evidence="2" id="KW-1185">Reference proteome</keyword>
<dbReference type="OrthoDB" id="7283650at2"/>
<accession>A0A6N1ASP3</accession>
<protein>
    <submittedName>
        <fullName evidence="1">Spy/CpxP family protein refolding chaperone</fullName>
    </submittedName>
</protein>
<sequence length="110" mass="12089">MGLPFEHVEGRIAFLKAELKITDAQAPQWNTFADTLRSNAKAYQAMHEQMAKGGMPSAWPDRLAAQQKVLATRLDAVKALEAAAKPLYAALTDEQKRVADQLFASPMGMM</sequence>
<dbReference type="Pfam" id="PF07813">
    <property type="entry name" value="LTXXQ"/>
    <property type="match status" value="1"/>
</dbReference>